<protein>
    <recommendedName>
        <fullName evidence="1">diguanylate cyclase</fullName>
        <ecNumber evidence="1">2.7.7.65</ecNumber>
    </recommendedName>
</protein>
<feature type="transmembrane region" description="Helical" evidence="2">
    <location>
        <begin position="6"/>
        <end position="31"/>
    </location>
</feature>
<dbReference type="Pfam" id="PF00990">
    <property type="entry name" value="GGDEF"/>
    <property type="match status" value="1"/>
</dbReference>
<dbReference type="PANTHER" id="PTHR45138">
    <property type="entry name" value="REGULATORY COMPONENTS OF SENSORY TRANSDUCTION SYSTEM"/>
    <property type="match status" value="1"/>
</dbReference>
<evidence type="ECO:0000256" key="1">
    <source>
        <dbReference type="ARBA" id="ARBA00012528"/>
    </source>
</evidence>
<dbReference type="PANTHER" id="PTHR45138:SF24">
    <property type="entry name" value="DIGUANYLATE CYCLASE DGCC-RELATED"/>
    <property type="match status" value="1"/>
</dbReference>
<feature type="transmembrane region" description="Helical" evidence="2">
    <location>
        <begin position="122"/>
        <end position="141"/>
    </location>
</feature>
<feature type="transmembrane region" description="Helical" evidence="2">
    <location>
        <begin position="192"/>
        <end position="212"/>
    </location>
</feature>
<dbReference type="AlphaFoldDB" id="A0A2N5XPC1"/>
<dbReference type="EC" id="2.7.7.65" evidence="1"/>
<dbReference type="GO" id="GO:0052621">
    <property type="term" value="F:diguanylate cyclase activity"/>
    <property type="evidence" value="ECO:0007669"/>
    <property type="project" value="UniProtKB-EC"/>
</dbReference>
<name>A0A2N5XPC1_9HYPH</name>
<dbReference type="Proteomes" id="UP000234881">
    <property type="component" value="Unassembled WGS sequence"/>
</dbReference>
<dbReference type="GO" id="GO:0043709">
    <property type="term" value="P:cell adhesion involved in single-species biofilm formation"/>
    <property type="evidence" value="ECO:0007669"/>
    <property type="project" value="TreeGrafter"/>
</dbReference>
<dbReference type="SUPFAM" id="SSF55073">
    <property type="entry name" value="Nucleotide cyclase"/>
    <property type="match status" value="1"/>
</dbReference>
<reference evidence="4 5" key="1">
    <citation type="submission" date="2018-01" db="EMBL/GenBank/DDBJ databases">
        <title>The draft genome sequence of Cohaesibacter sp. H1304.</title>
        <authorList>
            <person name="Wang N.-N."/>
            <person name="Du Z.-J."/>
        </authorList>
    </citation>
    <scope>NUCLEOTIDE SEQUENCE [LARGE SCALE GENOMIC DNA]</scope>
    <source>
        <strain evidence="4 5">H1304</strain>
    </source>
</reference>
<evidence type="ECO:0000259" key="3">
    <source>
        <dbReference type="PROSITE" id="PS50887"/>
    </source>
</evidence>
<dbReference type="SMART" id="SM00267">
    <property type="entry name" value="GGDEF"/>
    <property type="match status" value="1"/>
</dbReference>
<keyword evidence="5" id="KW-1185">Reference proteome</keyword>
<feature type="domain" description="GGDEF" evidence="3">
    <location>
        <begin position="251"/>
        <end position="383"/>
    </location>
</feature>
<dbReference type="NCBIfam" id="TIGR00254">
    <property type="entry name" value="GGDEF"/>
    <property type="match status" value="1"/>
</dbReference>
<dbReference type="InterPro" id="IPR000160">
    <property type="entry name" value="GGDEF_dom"/>
</dbReference>
<proteinExistence type="predicted"/>
<dbReference type="CDD" id="cd01949">
    <property type="entry name" value="GGDEF"/>
    <property type="match status" value="1"/>
</dbReference>
<organism evidence="4 5">
    <name type="scientific">Cohaesibacter celericrescens</name>
    <dbReference type="NCBI Taxonomy" id="2067669"/>
    <lineage>
        <taxon>Bacteria</taxon>
        <taxon>Pseudomonadati</taxon>
        <taxon>Pseudomonadota</taxon>
        <taxon>Alphaproteobacteria</taxon>
        <taxon>Hyphomicrobiales</taxon>
        <taxon>Cohaesibacteraceae</taxon>
    </lineage>
</organism>
<dbReference type="EMBL" id="PKUQ01000031">
    <property type="protein sequence ID" value="PLW76277.1"/>
    <property type="molecule type" value="Genomic_DNA"/>
</dbReference>
<feature type="transmembrane region" description="Helical" evidence="2">
    <location>
        <begin position="64"/>
        <end position="84"/>
    </location>
</feature>
<sequence>MLTALDTATIFACFMLAMVASAVTMTVVWFNNPKSHSAGYWTFTYLTGIAAGAILVLWQQLGSYVVILSTLSIYACHWFLWAGFRSFNNQTAPISVLVVAVFVYLAAVTYNPSLYLDLNLSTAMHSLFIGAASLVSAYTVFTGPESKSLPITLSATIILVSHGLFRFSFLYFTLFDPSPIVDGRMAAPWWKISLLEIFFNTMLMAISTVILIKDRSEKLHRVASETDVLTGIANRRAFVEKTKNAAIGSDTGAALAVLDLDHFKKINDKYGHAAGDTALIDFVNIVTKCLPRKALFGRMGGEEFAVYLPSGSGEPLDILEKVCKQVAESNIQHNSTHIPLTLSIGIATIEAVGNNFDTLFASADRALYLAKQEGRNRVKLFSHTERLREMFNQQNNLAEQQTRSIQAS</sequence>
<dbReference type="PROSITE" id="PS50887">
    <property type="entry name" value="GGDEF"/>
    <property type="match status" value="1"/>
</dbReference>
<evidence type="ECO:0000313" key="5">
    <source>
        <dbReference type="Proteomes" id="UP000234881"/>
    </source>
</evidence>
<evidence type="ECO:0000256" key="2">
    <source>
        <dbReference type="SAM" id="Phobius"/>
    </source>
</evidence>
<keyword evidence="2" id="KW-0472">Membrane</keyword>
<keyword evidence="2" id="KW-0812">Transmembrane</keyword>
<dbReference type="InterPro" id="IPR050469">
    <property type="entry name" value="Diguanylate_Cyclase"/>
</dbReference>
<dbReference type="GO" id="GO:1902201">
    <property type="term" value="P:negative regulation of bacterial-type flagellum-dependent cell motility"/>
    <property type="evidence" value="ECO:0007669"/>
    <property type="project" value="TreeGrafter"/>
</dbReference>
<accession>A0A2N5XPC1</accession>
<feature type="transmembrane region" description="Helical" evidence="2">
    <location>
        <begin position="91"/>
        <end position="110"/>
    </location>
</feature>
<dbReference type="InterPro" id="IPR029787">
    <property type="entry name" value="Nucleotide_cyclase"/>
</dbReference>
<dbReference type="OrthoDB" id="9812260at2"/>
<feature type="transmembrane region" description="Helical" evidence="2">
    <location>
        <begin position="38"/>
        <end position="58"/>
    </location>
</feature>
<keyword evidence="2" id="KW-1133">Transmembrane helix</keyword>
<comment type="caution">
    <text evidence="4">The sequence shown here is derived from an EMBL/GenBank/DDBJ whole genome shotgun (WGS) entry which is preliminary data.</text>
</comment>
<dbReference type="GO" id="GO:0005886">
    <property type="term" value="C:plasma membrane"/>
    <property type="evidence" value="ECO:0007669"/>
    <property type="project" value="TreeGrafter"/>
</dbReference>
<evidence type="ECO:0000313" key="4">
    <source>
        <dbReference type="EMBL" id="PLW76277.1"/>
    </source>
</evidence>
<feature type="transmembrane region" description="Helical" evidence="2">
    <location>
        <begin position="153"/>
        <end position="172"/>
    </location>
</feature>
<dbReference type="InterPro" id="IPR043128">
    <property type="entry name" value="Rev_trsase/Diguanyl_cyclase"/>
</dbReference>
<dbReference type="Gene3D" id="3.30.70.270">
    <property type="match status" value="1"/>
</dbReference>
<gene>
    <name evidence="4" type="ORF">C0081_15380</name>
</gene>
<dbReference type="FunFam" id="3.30.70.270:FF:000001">
    <property type="entry name" value="Diguanylate cyclase domain protein"/>
    <property type="match status" value="1"/>
</dbReference>